<keyword evidence="2" id="KW-1185">Reference proteome</keyword>
<evidence type="ECO:0000313" key="2">
    <source>
        <dbReference type="Proteomes" id="UP001165063"/>
    </source>
</evidence>
<protein>
    <submittedName>
        <fullName evidence="1">Unnamed protein product</fullName>
    </submittedName>
</protein>
<organism evidence="1 2">
    <name type="scientific">Ambrosiozyma monospora</name>
    <name type="common">Yeast</name>
    <name type="synonym">Endomycopsis monosporus</name>
    <dbReference type="NCBI Taxonomy" id="43982"/>
    <lineage>
        <taxon>Eukaryota</taxon>
        <taxon>Fungi</taxon>
        <taxon>Dikarya</taxon>
        <taxon>Ascomycota</taxon>
        <taxon>Saccharomycotina</taxon>
        <taxon>Pichiomycetes</taxon>
        <taxon>Pichiales</taxon>
        <taxon>Pichiaceae</taxon>
        <taxon>Ambrosiozyma</taxon>
    </lineage>
</organism>
<gene>
    <name evidence="1" type="ORF">Amon01_000533200</name>
</gene>
<reference evidence="1" key="1">
    <citation type="submission" date="2023-04" db="EMBL/GenBank/DDBJ databases">
        <title>Ambrosiozyma monospora NBRC 1965.</title>
        <authorList>
            <person name="Ichikawa N."/>
            <person name="Sato H."/>
            <person name="Tonouchi N."/>
        </authorList>
    </citation>
    <scope>NUCLEOTIDE SEQUENCE</scope>
    <source>
        <strain evidence="1">NBRC 1965</strain>
    </source>
</reference>
<comment type="caution">
    <text evidence="1">The sequence shown here is derived from an EMBL/GenBank/DDBJ whole genome shotgun (WGS) entry which is preliminary data.</text>
</comment>
<evidence type="ECO:0000313" key="1">
    <source>
        <dbReference type="EMBL" id="GMG39419.1"/>
    </source>
</evidence>
<name>A0A9W6YZR0_AMBMO</name>
<dbReference type="Proteomes" id="UP001165063">
    <property type="component" value="Unassembled WGS sequence"/>
</dbReference>
<dbReference type="OrthoDB" id="5363962at2759"/>
<sequence>MDITLSEKYVTGSICFVKSDFEQCVRAFEKGLIPIDQVKRIITSKVHLRDGVEKGLKHLTEDKQKEIKILFSAFDELID</sequence>
<accession>A0A9W6YZR0</accession>
<dbReference type="EMBL" id="BSXU01002900">
    <property type="protein sequence ID" value="GMG39419.1"/>
    <property type="molecule type" value="Genomic_DNA"/>
</dbReference>
<dbReference type="AlphaFoldDB" id="A0A9W6YZR0"/>
<proteinExistence type="predicted"/>